<evidence type="ECO:0008006" key="5">
    <source>
        <dbReference type="Google" id="ProtNLM"/>
    </source>
</evidence>
<sequence>MHAGVTSQTIAMILHAFPYCTAKASCCAPTRTYGGRSCVLEVFWISPGNSNQKKQTLWHELSHRPRMPDLVPDRSGIGGDSASQTASAQHRLRSNSNSPTR</sequence>
<feature type="chain" id="PRO_5013322445" description="Secreted protein" evidence="2">
    <location>
        <begin position="23"/>
        <end position="101"/>
    </location>
</feature>
<organism evidence="3 4">
    <name type="scientific">Trametes coccinea (strain BRFM310)</name>
    <name type="common">Pycnoporus coccineus</name>
    <dbReference type="NCBI Taxonomy" id="1353009"/>
    <lineage>
        <taxon>Eukaryota</taxon>
        <taxon>Fungi</taxon>
        <taxon>Dikarya</taxon>
        <taxon>Basidiomycota</taxon>
        <taxon>Agaricomycotina</taxon>
        <taxon>Agaricomycetes</taxon>
        <taxon>Polyporales</taxon>
        <taxon>Polyporaceae</taxon>
        <taxon>Trametes</taxon>
    </lineage>
</organism>
<dbReference type="Proteomes" id="UP000193067">
    <property type="component" value="Unassembled WGS sequence"/>
</dbReference>
<evidence type="ECO:0000256" key="2">
    <source>
        <dbReference type="SAM" id="SignalP"/>
    </source>
</evidence>
<dbReference type="AlphaFoldDB" id="A0A1Y2IZE0"/>
<evidence type="ECO:0000256" key="1">
    <source>
        <dbReference type="SAM" id="MobiDB-lite"/>
    </source>
</evidence>
<evidence type="ECO:0000313" key="4">
    <source>
        <dbReference type="Proteomes" id="UP000193067"/>
    </source>
</evidence>
<keyword evidence="4" id="KW-1185">Reference proteome</keyword>
<gene>
    <name evidence="3" type="ORF">PYCCODRAFT_938783</name>
</gene>
<dbReference type="EMBL" id="KZ084090">
    <property type="protein sequence ID" value="OSD06486.1"/>
    <property type="molecule type" value="Genomic_DNA"/>
</dbReference>
<proteinExistence type="predicted"/>
<feature type="signal peptide" evidence="2">
    <location>
        <begin position="1"/>
        <end position="22"/>
    </location>
</feature>
<evidence type="ECO:0000313" key="3">
    <source>
        <dbReference type="EMBL" id="OSD06486.1"/>
    </source>
</evidence>
<protein>
    <recommendedName>
        <fullName evidence="5">Secreted protein</fullName>
    </recommendedName>
</protein>
<feature type="compositionally biased region" description="Polar residues" evidence="1">
    <location>
        <begin position="81"/>
        <end position="101"/>
    </location>
</feature>
<feature type="region of interest" description="Disordered" evidence="1">
    <location>
        <begin position="54"/>
        <end position="101"/>
    </location>
</feature>
<reference evidence="3 4" key="1">
    <citation type="journal article" date="2015" name="Biotechnol. Biofuels">
        <title>Enhanced degradation of softwood versus hardwood by the white-rot fungus Pycnoporus coccineus.</title>
        <authorList>
            <person name="Couturier M."/>
            <person name="Navarro D."/>
            <person name="Chevret D."/>
            <person name="Henrissat B."/>
            <person name="Piumi F."/>
            <person name="Ruiz-Duenas F.J."/>
            <person name="Martinez A.T."/>
            <person name="Grigoriev I.V."/>
            <person name="Riley R."/>
            <person name="Lipzen A."/>
            <person name="Berrin J.G."/>
            <person name="Master E.R."/>
            <person name="Rosso M.N."/>
        </authorList>
    </citation>
    <scope>NUCLEOTIDE SEQUENCE [LARGE SCALE GENOMIC DNA]</scope>
    <source>
        <strain evidence="3 4">BRFM310</strain>
    </source>
</reference>
<keyword evidence="2" id="KW-0732">Signal</keyword>
<name>A0A1Y2IZE0_TRAC3</name>
<accession>A0A1Y2IZE0</accession>